<feature type="domain" description="Major facilitator superfamily (MFS) profile" evidence="7">
    <location>
        <begin position="13"/>
        <end position="462"/>
    </location>
</feature>
<evidence type="ECO:0000256" key="5">
    <source>
        <dbReference type="SAM" id="MobiDB-lite"/>
    </source>
</evidence>
<feature type="transmembrane region" description="Helical" evidence="6">
    <location>
        <begin position="104"/>
        <end position="124"/>
    </location>
</feature>
<accession>A0A6J4RH85</accession>
<keyword evidence="4 6" id="KW-0472">Membrane</keyword>
<protein>
    <recommendedName>
        <fullName evidence="7">Major facilitator superfamily (MFS) profile domain-containing protein</fullName>
    </recommendedName>
</protein>
<dbReference type="PANTHER" id="PTHR23501:SF197">
    <property type="entry name" value="COMD"/>
    <property type="match status" value="1"/>
</dbReference>
<dbReference type="PROSITE" id="PS50850">
    <property type="entry name" value="MFS"/>
    <property type="match status" value="1"/>
</dbReference>
<evidence type="ECO:0000256" key="3">
    <source>
        <dbReference type="ARBA" id="ARBA00022989"/>
    </source>
</evidence>
<dbReference type="EMBL" id="CADCVL010000158">
    <property type="protein sequence ID" value="CAA9473548.1"/>
    <property type="molecule type" value="Genomic_DNA"/>
</dbReference>
<dbReference type="PANTHER" id="PTHR23501">
    <property type="entry name" value="MAJOR FACILITATOR SUPERFAMILY"/>
    <property type="match status" value="1"/>
</dbReference>
<feature type="transmembrane region" description="Helical" evidence="6">
    <location>
        <begin position="361"/>
        <end position="384"/>
    </location>
</feature>
<evidence type="ECO:0000256" key="4">
    <source>
        <dbReference type="ARBA" id="ARBA00023136"/>
    </source>
</evidence>
<feature type="transmembrane region" description="Helical" evidence="6">
    <location>
        <begin position="196"/>
        <end position="215"/>
    </location>
</feature>
<name>A0A6J4RH85_9ACTN</name>
<keyword evidence="3 6" id="KW-1133">Transmembrane helix</keyword>
<reference evidence="8" key="1">
    <citation type="submission" date="2020-02" db="EMBL/GenBank/DDBJ databases">
        <authorList>
            <person name="Meier V. D."/>
        </authorList>
    </citation>
    <scope>NUCLEOTIDE SEQUENCE</scope>
    <source>
        <strain evidence="8">AVDCRST_MAG65</strain>
    </source>
</reference>
<feature type="transmembrane region" description="Helical" evidence="6">
    <location>
        <begin position="136"/>
        <end position="158"/>
    </location>
</feature>
<dbReference type="InterPro" id="IPR020846">
    <property type="entry name" value="MFS_dom"/>
</dbReference>
<evidence type="ECO:0000256" key="2">
    <source>
        <dbReference type="ARBA" id="ARBA00022692"/>
    </source>
</evidence>
<feature type="region of interest" description="Disordered" evidence="5">
    <location>
        <begin position="458"/>
        <end position="482"/>
    </location>
</feature>
<feature type="transmembrane region" description="Helical" evidence="6">
    <location>
        <begin position="405"/>
        <end position="425"/>
    </location>
</feature>
<feature type="transmembrane region" description="Helical" evidence="6">
    <location>
        <begin position="335"/>
        <end position="355"/>
    </location>
</feature>
<keyword evidence="2 6" id="KW-0812">Transmembrane</keyword>
<gene>
    <name evidence="8" type="ORF">AVDCRST_MAG65-938</name>
</gene>
<dbReference type="InterPro" id="IPR036259">
    <property type="entry name" value="MFS_trans_sf"/>
</dbReference>
<dbReference type="CDD" id="cd17504">
    <property type="entry name" value="MFS_MMR_MDR_like"/>
    <property type="match status" value="1"/>
</dbReference>
<evidence type="ECO:0000259" key="7">
    <source>
        <dbReference type="PROSITE" id="PS50850"/>
    </source>
</evidence>
<proteinExistence type="predicted"/>
<feature type="transmembrane region" description="Helical" evidence="6">
    <location>
        <begin position="227"/>
        <end position="245"/>
    </location>
</feature>
<feature type="transmembrane region" description="Helical" evidence="6">
    <location>
        <begin position="265"/>
        <end position="285"/>
    </location>
</feature>
<evidence type="ECO:0000256" key="6">
    <source>
        <dbReference type="SAM" id="Phobius"/>
    </source>
</evidence>
<feature type="transmembrane region" description="Helical" evidence="6">
    <location>
        <begin position="305"/>
        <end position="328"/>
    </location>
</feature>
<sequence>MSHTIHGRPLAPVLGALLLAALSFALLQTMVAPALPQIAEQFDTTPSMAAWVMTGFLLSASVCTPLAGKLGDLFGKARVLTAILAIFTLGSIVCALAETIEVLIAGRIISGVAGGVFPLAFGIINDEVPAERRAFGIGLMSAMFGIGGGIGLPLAGVIVDNVDLSWLFLVGVLAAPAAVAVYKLVPPSPPRARTRVDWRGAAVLSAGLAAVLLAISNANSWGWDSASVLGTIAGGLVLLAFFAFLETRTTDPLVDMRIMRRRPVLATNIAAFLTGLAMFGSFLLIPQFAQTPEQAGYGFGMTVTQAGLVMLPSSAIMLFAGPIGGLLGARIGFRYVLMIGTVLAGSSFLMLAYTHQHVWEFILAGVLMGAGISLSFASMANLIVGAVPPQDVGIATGINTIMRTMGGAFGAALVTALLTAETIPGTRMPTEGAYTEAFTISALGALLALGAAVAIPSSPSRGEQVTRAPRREPELAASAAGR</sequence>
<comment type="subcellular location">
    <subcellularLocation>
        <location evidence="1">Cell membrane</location>
        <topology evidence="1">Multi-pass membrane protein</topology>
    </subcellularLocation>
</comment>
<dbReference type="SUPFAM" id="SSF103473">
    <property type="entry name" value="MFS general substrate transporter"/>
    <property type="match status" value="1"/>
</dbReference>
<dbReference type="GO" id="GO:0022857">
    <property type="term" value="F:transmembrane transporter activity"/>
    <property type="evidence" value="ECO:0007669"/>
    <property type="project" value="InterPro"/>
</dbReference>
<dbReference type="InterPro" id="IPR011701">
    <property type="entry name" value="MFS"/>
</dbReference>
<dbReference type="AlphaFoldDB" id="A0A6J4RH85"/>
<organism evidence="8">
    <name type="scientific">uncultured Solirubrobacteraceae bacterium</name>
    <dbReference type="NCBI Taxonomy" id="1162706"/>
    <lineage>
        <taxon>Bacteria</taxon>
        <taxon>Bacillati</taxon>
        <taxon>Actinomycetota</taxon>
        <taxon>Thermoleophilia</taxon>
        <taxon>Solirubrobacterales</taxon>
        <taxon>Solirubrobacteraceae</taxon>
        <taxon>environmental samples</taxon>
    </lineage>
</organism>
<feature type="transmembrane region" description="Helical" evidence="6">
    <location>
        <begin position="164"/>
        <end position="184"/>
    </location>
</feature>
<feature type="transmembrane region" description="Helical" evidence="6">
    <location>
        <begin position="79"/>
        <end position="98"/>
    </location>
</feature>
<feature type="transmembrane region" description="Helical" evidence="6">
    <location>
        <begin position="46"/>
        <end position="67"/>
    </location>
</feature>
<evidence type="ECO:0000256" key="1">
    <source>
        <dbReference type="ARBA" id="ARBA00004651"/>
    </source>
</evidence>
<evidence type="ECO:0000313" key="8">
    <source>
        <dbReference type="EMBL" id="CAA9473548.1"/>
    </source>
</evidence>
<dbReference type="GO" id="GO:0005886">
    <property type="term" value="C:plasma membrane"/>
    <property type="evidence" value="ECO:0007669"/>
    <property type="project" value="UniProtKB-SubCell"/>
</dbReference>
<dbReference type="Gene3D" id="1.20.1250.20">
    <property type="entry name" value="MFS general substrate transporter like domains"/>
    <property type="match status" value="2"/>
</dbReference>
<dbReference type="Pfam" id="PF07690">
    <property type="entry name" value="MFS_1"/>
    <property type="match status" value="2"/>
</dbReference>
<feature type="transmembrane region" description="Helical" evidence="6">
    <location>
        <begin position="437"/>
        <end position="455"/>
    </location>
</feature>